<evidence type="ECO:0000256" key="4">
    <source>
        <dbReference type="ARBA" id="ARBA00022729"/>
    </source>
</evidence>
<reference evidence="11 12" key="1">
    <citation type="submission" date="2023-08" db="EMBL/GenBank/DDBJ databases">
        <title>A Necator americanus chromosomal reference genome.</title>
        <authorList>
            <person name="Ilik V."/>
            <person name="Petrzelkova K.J."/>
            <person name="Pardy F."/>
            <person name="Fuh T."/>
            <person name="Niatou-Singa F.S."/>
            <person name="Gouil Q."/>
            <person name="Baker L."/>
            <person name="Ritchie M.E."/>
            <person name="Jex A.R."/>
            <person name="Gazzola D."/>
            <person name="Li H."/>
            <person name="Toshio Fujiwara R."/>
            <person name="Zhan B."/>
            <person name="Aroian R.V."/>
            <person name="Pafco B."/>
            <person name="Schwarz E.M."/>
        </authorList>
    </citation>
    <scope>NUCLEOTIDE SEQUENCE [LARGE SCALE GENOMIC DNA]</scope>
    <source>
        <strain evidence="11 12">Aroian</strain>
        <tissue evidence="11">Whole animal</tissue>
    </source>
</reference>
<keyword evidence="3 7" id="KW-0245">EGF-like domain</keyword>
<keyword evidence="6 7" id="KW-1015">Disulfide bond</keyword>
<dbReference type="InterPro" id="IPR000152">
    <property type="entry name" value="EGF-type_Asp/Asn_hydroxyl_site"/>
</dbReference>
<dbReference type="InterPro" id="IPR002049">
    <property type="entry name" value="LE_dom"/>
</dbReference>
<dbReference type="PROSITE" id="PS01187">
    <property type="entry name" value="EGF_CA"/>
    <property type="match status" value="1"/>
</dbReference>
<keyword evidence="5" id="KW-0677">Repeat</keyword>
<dbReference type="InterPro" id="IPR009030">
    <property type="entry name" value="Growth_fac_rcpt_cys_sf"/>
</dbReference>
<feature type="transmembrane region" description="Helical" evidence="8">
    <location>
        <begin position="320"/>
        <end position="339"/>
    </location>
</feature>
<dbReference type="SMART" id="SM00181">
    <property type="entry name" value="EGF"/>
    <property type="match status" value="2"/>
</dbReference>
<dbReference type="PROSITE" id="PS01248">
    <property type="entry name" value="EGF_LAM_1"/>
    <property type="match status" value="1"/>
</dbReference>
<evidence type="ECO:0000313" key="11">
    <source>
        <dbReference type="EMBL" id="KAK6752550.1"/>
    </source>
</evidence>
<evidence type="ECO:0000256" key="2">
    <source>
        <dbReference type="ARBA" id="ARBA00007285"/>
    </source>
</evidence>
<keyword evidence="8" id="KW-1133">Transmembrane helix</keyword>
<accession>A0ABR1DRD7</accession>
<keyword evidence="8" id="KW-0812">Transmembrane</keyword>
<dbReference type="EMBL" id="JAVFWL010000004">
    <property type="protein sequence ID" value="KAK6752550.1"/>
    <property type="molecule type" value="Genomic_DNA"/>
</dbReference>
<dbReference type="InterPro" id="IPR000742">
    <property type="entry name" value="EGF"/>
</dbReference>
<dbReference type="SMART" id="SM00179">
    <property type="entry name" value="EGF_CA"/>
    <property type="match status" value="1"/>
</dbReference>
<dbReference type="InterPro" id="IPR018097">
    <property type="entry name" value="EGF_Ca-bd_CS"/>
</dbReference>
<dbReference type="PANTHER" id="PTHR15382:SF8">
    <property type="entry name" value="CANOPY B"/>
    <property type="match status" value="1"/>
</dbReference>
<evidence type="ECO:0000259" key="10">
    <source>
        <dbReference type="PROSITE" id="PS50026"/>
    </source>
</evidence>
<dbReference type="Pfam" id="PF11938">
    <property type="entry name" value="DUF3456"/>
    <property type="match status" value="2"/>
</dbReference>
<proteinExistence type="inferred from homology"/>
<dbReference type="SUPFAM" id="SSF57184">
    <property type="entry name" value="Growth factor receptor domain"/>
    <property type="match status" value="1"/>
</dbReference>
<feature type="chain" id="PRO_5046733375" description="EGF-like domain-containing protein" evidence="9">
    <location>
        <begin position="17"/>
        <end position="354"/>
    </location>
</feature>
<dbReference type="CDD" id="cd00055">
    <property type="entry name" value="EGF_Lam"/>
    <property type="match status" value="1"/>
</dbReference>
<evidence type="ECO:0000256" key="1">
    <source>
        <dbReference type="ARBA" id="ARBA00005897"/>
    </source>
</evidence>
<dbReference type="Pfam" id="PF00053">
    <property type="entry name" value="EGF_laminin"/>
    <property type="match status" value="1"/>
</dbReference>
<organism evidence="11 12">
    <name type="scientific">Necator americanus</name>
    <name type="common">Human hookworm</name>
    <dbReference type="NCBI Taxonomy" id="51031"/>
    <lineage>
        <taxon>Eukaryota</taxon>
        <taxon>Metazoa</taxon>
        <taxon>Ecdysozoa</taxon>
        <taxon>Nematoda</taxon>
        <taxon>Chromadorea</taxon>
        <taxon>Rhabditida</taxon>
        <taxon>Rhabditina</taxon>
        <taxon>Rhabditomorpha</taxon>
        <taxon>Strongyloidea</taxon>
        <taxon>Ancylostomatidae</taxon>
        <taxon>Bunostominae</taxon>
        <taxon>Necator</taxon>
    </lineage>
</organism>
<dbReference type="PROSITE" id="PS00010">
    <property type="entry name" value="ASX_HYDROXYL"/>
    <property type="match status" value="1"/>
</dbReference>
<comment type="caution">
    <text evidence="11">The sequence shown here is derived from an EMBL/GenBank/DDBJ whole genome shotgun (WGS) entry which is preliminary data.</text>
</comment>
<comment type="similarity">
    <text evidence="1">Belongs to the CRELD family.</text>
</comment>
<dbReference type="PROSITE" id="PS00022">
    <property type="entry name" value="EGF_1"/>
    <property type="match status" value="1"/>
</dbReference>
<dbReference type="Pfam" id="PF07645">
    <property type="entry name" value="EGF_CA"/>
    <property type="match status" value="1"/>
</dbReference>
<comment type="caution">
    <text evidence="7">Lacks conserved residue(s) required for the propagation of feature annotation.</text>
</comment>
<dbReference type="PROSITE" id="PS50026">
    <property type="entry name" value="EGF_3"/>
    <property type="match status" value="2"/>
</dbReference>
<evidence type="ECO:0000256" key="9">
    <source>
        <dbReference type="SAM" id="SignalP"/>
    </source>
</evidence>
<protein>
    <recommendedName>
        <fullName evidence="10">EGF-like domain-containing protein</fullName>
    </recommendedName>
</protein>
<keyword evidence="8" id="KW-0472">Membrane</keyword>
<dbReference type="InterPro" id="IPR001881">
    <property type="entry name" value="EGF-like_Ca-bd_dom"/>
</dbReference>
<evidence type="ECO:0000256" key="6">
    <source>
        <dbReference type="ARBA" id="ARBA00023157"/>
    </source>
</evidence>
<evidence type="ECO:0000313" key="12">
    <source>
        <dbReference type="Proteomes" id="UP001303046"/>
    </source>
</evidence>
<dbReference type="InterPro" id="IPR021852">
    <property type="entry name" value="DUF3456"/>
</dbReference>
<dbReference type="Proteomes" id="UP001303046">
    <property type="component" value="Unassembled WGS sequence"/>
</dbReference>
<name>A0ABR1DRD7_NECAM</name>
<dbReference type="CDD" id="cd00054">
    <property type="entry name" value="EGF_CA"/>
    <property type="match status" value="1"/>
</dbReference>
<sequence length="354" mass="39700">MHLLAACGLFVVVASAYQNKKENDRCRYCHFLVATFEAGLRRTARQHFAGGDTAWEEKKLGKYATSETRFVEVMEGICKKNTIVEMDPFHGLHELEFRCNTLVEEHEDLLEDYYYKHQVKNMTEWLCEIQTKLCCPDGHYGKDCRECPGLKLAGMVCFGRGSCDGNGRRYGTGKCACEPGYVGNLCRQCAAGYFEKSRTDKTIECEKCFEGCAGGCSMSGPKGCVKCRSGWNETIEGCVDINECNTETTCPKANEKCVNLPGSYRCDCVDGYRREESSCVLDVEAEPYRMLIPPDTLLKGISMTSLALIIAFVIWRQSIYLLLLTTIAVAMIIFIDINVNPDTIPDSVKKYLTL</sequence>
<feature type="domain" description="EGF-like" evidence="10">
    <location>
        <begin position="240"/>
        <end position="278"/>
    </location>
</feature>
<dbReference type="Gene3D" id="2.10.25.10">
    <property type="entry name" value="Laminin"/>
    <property type="match status" value="1"/>
</dbReference>
<evidence type="ECO:0000256" key="3">
    <source>
        <dbReference type="ARBA" id="ARBA00022536"/>
    </source>
</evidence>
<feature type="disulfide bond" evidence="7">
    <location>
        <begin position="177"/>
        <end position="186"/>
    </location>
</feature>
<feature type="signal peptide" evidence="9">
    <location>
        <begin position="1"/>
        <end position="16"/>
    </location>
</feature>
<evidence type="ECO:0000256" key="7">
    <source>
        <dbReference type="PROSITE-ProRule" id="PRU00076"/>
    </source>
</evidence>
<feature type="domain" description="EGF-like" evidence="10">
    <location>
        <begin position="149"/>
        <end position="187"/>
    </location>
</feature>
<dbReference type="InterPro" id="IPR049883">
    <property type="entry name" value="NOTCH1_EGF-like"/>
</dbReference>
<dbReference type="PANTHER" id="PTHR15382">
    <property type="entry name" value="CTG4A-RELATED"/>
    <property type="match status" value="1"/>
</dbReference>
<evidence type="ECO:0000256" key="5">
    <source>
        <dbReference type="ARBA" id="ARBA00022737"/>
    </source>
</evidence>
<gene>
    <name evidence="11" type="primary">Necator_chrIV.g17069</name>
    <name evidence="11" type="ORF">RB195_003771</name>
</gene>
<keyword evidence="12" id="KW-1185">Reference proteome</keyword>
<evidence type="ECO:0000256" key="8">
    <source>
        <dbReference type="SAM" id="Phobius"/>
    </source>
</evidence>
<keyword evidence="4 9" id="KW-0732">Signal</keyword>
<comment type="similarity">
    <text evidence="2">Belongs to the canopy family.</text>
</comment>